<keyword evidence="2" id="KW-0813">Transport</keyword>
<name>A0A0B7AXX2_9EUPU</name>
<dbReference type="Gene3D" id="3.80.10.10">
    <property type="entry name" value="Ribonuclease Inhibitor"/>
    <property type="match status" value="1"/>
</dbReference>
<dbReference type="PANTHER" id="PTHR46473:SF10">
    <property type="entry name" value="LD45603P-RELATED"/>
    <property type="match status" value="1"/>
</dbReference>
<comment type="subcellular location">
    <subcellularLocation>
        <location evidence="1">Cell membrane</location>
        <topology evidence="1">Single-pass membrane protein</topology>
    </subcellularLocation>
</comment>
<keyword evidence="7" id="KW-0677">Repeat</keyword>
<evidence type="ECO:0000256" key="8">
    <source>
        <dbReference type="ARBA" id="ARBA00022989"/>
    </source>
</evidence>
<sequence>VYSNSPIQDGLTSVNCSSLSLHNYTLDFSAAKDYNTTKINSTTTSDKDQEIGFGAPSFFFIDLSHNQLTSVEPYIKGDVISINSTFQIQANTLIFSFNNIIQVQAGHFNLYTEIVNLDLSYNQIEWLDSEVFVKLQTIVKLNLSHNALEELDNNMFQFLDNVNVLDLSYNNLSIFLLDKLHALSSLQYLYLNNNNLYSVTSSTLNMHSNS</sequence>
<protein>
    <submittedName>
        <fullName evidence="13">Uncharacterized protein</fullName>
    </submittedName>
</protein>
<evidence type="ECO:0000313" key="13">
    <source>
        <dbReference type="EMBL" id="CEK85663.1"/>
    </source>
</evidence>
<dbReference type="Pfam" id="PF13855">
    <property type="entry name" value="LRR_8"/>
    <property type="match status" value="1"/>
</dbReference>
<gene>
    <name evidence="13" type="primary">ORF149451</name>
</gene>
<evidence type="ECO:0000256" key="11">
    <source>
        <dbReference type="ARBA" id="ARBA00023157"/>
    </source>
</evidence>
<organism evidence="13">
    <name type="scientific">Arion vulgaris</name>
    <dbReference type="NCBI Taxonomy" id="1028688"/>
    <lineage>
        <taxon>Eukaryota</taxon>
        <taxon>Metazoa</taxon>
        <taxon>Spiralia</taxon>
        <taxon>Lophotrochozoa</taxon>
        <taxon>Mollusca</taxon>
        <taxon>Gastropoda</taxon>
        <taxon>Heterobranchia</taxon>
        <taxon>Euthyneura</taxon>
        <taxon>Panpulmonata</taxon>
        <taxon>Eupulmonata</taxon>
        <taxon>Stylommatophora</taxon>
        <taxon>Helicina</taxon>
        <taxon>Arionoidea</taxon>
        <taxon>Arionidae</taxon>
        <taxon>Arion</taxon>
    </lineage>
</organism>
<keyword evidence="11" id="KW-1015">Disulfide bond</keyword>
<evidence type="ECO:0000256" key="12">
    <source>
        <dbReference type="ARBA" id="ARBA00023303"/>
    </source>
</evidence>
<evidence type="ECO:0000256" key="3">
    <source>
        <dbReference type="ARBA" id="ARBA00022475"/>
    </source>
</evidence>
<evidence type="ECO:0000256" key="2">
    <source>
        <dbReference type="ARBA" id="ARBA00022448"/>
    </source>
</evidence>
<dbReference type="InterPro" id="IPR001611">
    <property type="entry name" value="Leu-rich_rpt"/>
</dbReference>
<evidence type="ECO:0000256" key="6">
    <source>
        <dbReference type="ARBA" id="ARBA00022729"/>
    </source>
</evidence>
<keyword evidence="5" id="KW-0812">Transmembrane</keyword>
<dbReference type="SMART" id="SM00369">
    <property type="entry name" value="LRR_TYP"/>
    <property type="match status" value="3"/>
</dbReference>
<dbReference type="InterPro" id="IPR032675">
    <property type="entry name" value="LRR_dom_sf"/>
</dbReference>
<dbReference type="InterPro" id="IPR051432">
    <property type="entry name" value="KCNMA1_auxiliary"/>
</dbReference>
<evidence type="ECO:0000256" key="1">
    <source>
        <dbReference type="ARBA" id="ARBA00004162"/>
    </source>
</evidence>
<accession>A0A0B7AXX2</accession>
<keyword evidence="9" id="KW-0406">Ion transport</keyword>
<evidence type="ECO:0000256" key="9">
    <source>
        <dbReference type="ARBA" id="ARBA00023065"/>
    </source>
</evidence>
<keyword evidence="8" id="KW-1133">Transmembrane helix</keyword>
<keyword evidence="10" id="KW-0472">Membrane</keyword>
<dbReference type="EMBL" id="HACG01038798">
    <property type="protein sequence ID" value="CEK85663.1"/>
    <property type="molecule type" value="Transcribed_RNA"/>
</dbReference>
<keyword evidence="3" id="KW-1003">Cell membrane</keyword>
<keyword evidence="12" id="KW-0407">Ion channel</keyword>
<evidence type="ECO:0000256" key="5">
    <source>
        <dbReference type="ARBA" id="ARBA00022692"/>
    </source>
</evidence>
<evidence type="ECO:0000256" key="10">
    <source>
        <dbReference type="ARBA" id="ARBA00023136"/>
    </source>
</evidence>
<dbReference type="InterPro" id="IPR003591">
    <property type="entry name" value="Leu-rich_rpt_typical-subtyp"/>
</dbReference>
<dbReference type="GO" id="GO:0005886">
    <property type="term" value="C:plasma membrane"/>
    <property type="evidence" value="ECO:0007669"/>
    <property type="project" value="UniProtKB-SubCell"/>
</dbReference>
<dbReference type="PANTHER" id="PTHR46473">
    <property type="entry name" value="GH08155P"/>
    <property type="match status" value="1"/>
</dbReference>
<feature type="non-terminal residue" evidence="13">
    <location>
        <position position="210"/>
    </location>
</feature>
<dbReference type="SUPFAM" id="SSF52058">
    <property type="entry name" value="L domain-like"/>
    <property type="match status" value="1"/>
</dbReference>
<evidence type="ECO:0000256" key="4">
    <source>
        <dbReference type="ARBA" id="ARBA00022614"/>
    </source>
</evidence>
<dbReference type="GO" id="GO:0034220">
    <property type="term" value="P:monoatomic ion transmembrane transport"/>
    <property type="evidence" value="ECO:0007669"/>
    <property type="project" value="UniProtKB-KW"/>
</dbReference>
<proteinExistence type="predicted"/>
<keyword evidence="4" id="KW-0433">Leucine-rich repeat</keyword>
<keyword evidence="6" id="KW-0732">Signal</keyword>
<reference evidence="13" key="1">
    <citation type="submission" date="2014-12" db="EMBL/GenBank/DDBJ databases">
        <title>Insight into the proteome of Arion vulgaris.</title>
        <authorList>
            <person name="Aradska J."/>
            <person name="Bulat T."/>
            <person name="Smidak R."/>
            <person name="Sarate P."/>
            <person name="Gangsoo J."/>
            <person name="Sialana F."/>
            <person name="Bilban M."/>
            <person name="Lubec G."/>
        </authorList>
    </citation>
    <scope>NUCLEOTIDE SEQUENCE</scope>
    <source>
        <tissue evidence="13">Skin</tissue>
    </source>
</reference>
<feature type="non-terminal residue" evidence="13">
    <location>
        <position position="1"/>
    </location>
</feature>
<evidence type="ECO:0000256" key="7">
    <source>
        <dbReference type="ARBA" id="ARBA00022737"/>
    </source>
</evidence>
<dbReference type="AlphaFoldDB" id="A0A0B7AXX2"/>